<proteinExistence type="predicted"/>
<dbReference type="Proteomes" id="UP001595937">
    <property type="component" value="Unassembled WGS sequence"/>
</dbReference>
<comment type="caution">
    <text evidence="2">The sequence shown here is derived from an EMBL/GenBank/DDBJ whole genome shotgun (WGS) entry which is preliminary data.</text>
</comment>
<evidence type="ECO:0000256" key="1">
    <source>
        <dbReference type="SAM" id="MobiDB-lite"/>
    </source>
</evidence>
<evidence type="ECO:0000313" key="2">
    <source>
        <dbReference type="EMBL" id="MFC5299665.1"/>
    </source>
</evidence>
<reference evidence="3" key="1">
    <citation type="journal article" date="2019" name="Int. J. Syst. Evol. Microbiol.">
        <title>The Global Catalogue of Microorganisms (GCM) 10K type strain sequencing project: providing services to taxonomists for standard genome sequencing and annotation.</title>
        <authorList>
            <consortium name="The Broad Institute Genomics Platform"/>
            <consortium name="The Broad Institute Genome Sequencing Center for Infectious Disease"/>
            <person name="Wu L."/>
            <person name="Ma J."/>
        </authorList>
    </citation>
    <scope>NUCLEOTIDE SEQUENCE [LARGE SCALE GENOMIC DNA]</scope>
    <source>
        <strain evidence="3">CGMCC 1.16455</strain>
    </source>
</reference>
<sequence>MAHTYYVLYRHLRRFLSALRKVVIVRHVQDVHAKNSSAVSWKSRCFRMVGGAALAGALTVAGIGLSSALVTSSQGIQGNPQAIQGNPQFSLLIQGNPQAIQGNPQAIQGNPQAIQGNPQAIQGNPQAL</sequence>
<name>A0ABW0FMP3_9MICO</name>
<feature type="region of interest" description="Disordered" evidence="1">
    <location>
        <begin position="106"/>
        <end position="128"/>
    </location>
</feature>
<protein>
    <submittedName>
        <fullName evidence="2">Uncharacterized protein</fullName>
    </submittedName>
</protein>
<dbReference type="RefSeq" id="WP_343926134.1">
    <property type="nucleotide sequence ID" value="NZ_BAAAIR010000050.1"/>
</dbReference>
<gene>
    <name evidence="2" type="ORF">ACFPK8_19305</name>
</gene>
<accession>A0ABW0FMP3</accession>
<dbReference type="GeneID" id="303298987"/>
<evidence type="ECO:0000313" key="3">
    <source>
        <dbReference type="Proteomes" id="UP001595937"/>
    </source>
</evidence>
<dbReference type="EMBL" id="JBHSLN010000089">
    <property type="protein sequence ID" value="MFC5299665.1"/>
    <property type="molecule type" value="Genomic_DNA"/>
</dbReference>
<keyword evidence="3" id="KW-1185">Reference proteome</keyword>
<organism evidence="2 3">
    <name type="scientific">Brachybacterium tyrofermentans</name>
    <dbReference type="NCBI Taxonomy" id="47848"/>
    <lineage>
        <taxon>Bacteria</taxon>
        <taxon>Bacillati</taxon>
        <taxon>Actinomycetota</taxon>
        <taxon>Actinomycetes</taxon>
        <taxon>Micrococcales</taxon>
        <taxon>Dermabacteraceae</taxon>
        <taxon>Brachybacterium</taxon>
    </lineage>
</organism>